<keyword evidence="3" id="KW-1185">Reference proteome</keyword>
<evidence type="ECO:0000313" key="2">
    <source>
        <dbReference type="EMBL" id="WIY50847.1"/>
    </source>
</evidence>
<keyword evidence="1" id="KW-1133">Transmembrane helix</keyword>
<name>A0ABY9AVH1_PARCI</name>
<keyword evidence="1" id="KW-0472">Membrane</keyword>
<feature type="transmembrane region" description="Helical" evidence="1">
    <location>
        <begin position="42"/>
        <end position="59"/>
    </location>
</feature>
<gene>
    <name evidence="2" type="ORF">QRO08_09880</name>
</gene>
<keyword evidence="1" id="KW-0812">Transmembrane</keyword>
<proteinExistence type="predicted"/>
<dbReference type="Proteomes" id="UP001242732">
    <property type="component" value="Chromosome"/>
</dbReference>
<evidence type="ECO:0000256" key="1">
    <source>
        <dbReference type="SAM" id="Phobius"/>
    </source>
</evidence>
<organism evidence="2 3">
    <name type="scientific">Paracidovorax citrulli</name>
    <name type="common">Acidovorax citrulli</name>
    <dbReference type="NCBI Taxonomy" id="80869"/>
    <lineage>
        <taxon>Bacteria</taxon>
        <taxon>Pseudomonadati</taxon>
        <taxon>Pseudomonadota</taxon>
        <taxon>Betaproteobacteria</taxon>
        <taxon>Burkholderiales</taxon>
        <taxon>Comamonadaceae</taxon>
        <taxon>Paracidovorax</taxon>
    </lineage>
</organism>
<accession>A0ABY9AVH1</accession>
<feature type="transmembrane region" description="Helical" evidence="1">
    <location>
        <begin position="111"/>
        <end position="130"/>
    </location>
</feature>
<dbReference type="EMBL" id="CP127363">
    <property type="protein sequence ID" value="WIY50847.1"/>
    <property type="molecule type" value="Genomic_DNA"/>
</dbReference>
<reference evidence="2 3" key="1">
    <citation type="submission" date="2023-06" db="EMBL/GenBank/DDBJ databases">
        <authorList>
            <person name="Ham H."/>
            <person name="Park D.S."/>
        </authorList>
    </citation>
    <scope>NUCLEOTIDE SEQUENCE [LARGE SCALE GENOMIC DNA]</scope>
    <source>
        <strain evidence="2 3">KACC 17005</strain>
    </source>
</reference>
<dbReference type="RefSeq" id="WP_011795497.1">
    <property type="nucleotide sequence ID" value="NZ_CP023687.1"/>
</dbReference>
<protein>
    <submittedName>
        <fullName evidence="2">Uncharacterized protein</fullName>
    </submittedName>
</protein>
<feature type="transmembrane region" description="Helical" evidence="1">
    <location>
        <begin position="71"/>
        <end position="91"/>
    </location>
</feature>
<evidence type="ECO:0000313" key="3">
    <source>
        <dbReference type="Proteomes" id="UP001242732"/>
    </source>
</evidence>
<sequence>MKNSGMFAQALQHAFWMQSVRAHENPKQVARSRAVFVDLWKSAGWVALMAALGWCALFAAGKAHPSFPLDVGKLCSVIGIWLAGWGTWLAIQERMGSWDGSLPDEIARDGLFRLLFIPGIFFSVVGAGWWG</sequence>